<dbReference type="PANTHER" id="PTHR13383">
    <property type="entry name" value="RIBONUCLEASE H2 SUBUNIT B"/>
    <property type="match status" value="1"/>
</dbReference>
<sequence length="431" mass="48269">MARTRSKVPAGGAKAASVAEEQRSAKKQLQPVDVPSRTFILPSKRSNAARFLTLQTPTSKASNRYFFDPEHGLYEFTSVASTPFAPRSILYTPKPNCSDDKQSQKSTEAYVTKKAELLIATPVDVLFFMLSIIAPADNNSSTKNMFQPLDDILDSQDDLSPHMRHIVYDPTFRPTLERRMEAMCDTMEAGDEKLYRFKEMKLANELVAKAERMVSQGLPASLEQHFVRKALEPPLMSVKQENVVKTTTDSETTTGGHSESQDSETLETQSTSATTITTTTTISEQQSGTSTPATQLSTADDISSLDNVTRLMRLRISLSFIKQSYLPPHLSSTIDEIFVSPESPIDFQPLDDRLKELADLRAEALASYTAGNYTRKRGFDDEDETDTRAEKKRRKEEEEKKKKAGESRGVRDLKKVNTSGMKKMSDFFKKK</sequence>
<evidence type="ECO:0000259" key="8">
    <source>
        <dbReference type="Pfam" id="PF17745"/>
    </source>
</evidence>
<evidence type="ECO:0000256" key="4">
    <source>
        <dbReference type="ARBA" id="ARBA00024778"/>
    </source>
</evidence>
<keyword evidence="10" id="KW-1185">Reference proteome</keyword>
<protein>
    <recommendedName>
        <fullName evidence="2">Ribonuclease H2 subunit B</fullName>
    </recommendedName>
    <alternativeName>
        <fullName evidence="5">Ribonuclease HI subunit B</fullName>
    </alternativeName>
</protein>
<dbReference type="PANTHER" id="PTHR13383:SF11">
    <property type="entry name" value="RIBONUCLEASE H2 SUBUNIT B"/>
    <property type="match status" value="1"/>
</dbReference>
<comment type="subcellular location">
    <subcellularLocation>
        <location evidence="1">Nucleus</location>
    </subcellularLocation>
</comment>
<dbReference type="Pfam" id="PF09468">
    <property type="entry name" value="RNase_H2-Ydr279"/>
    <property type="match status" value="1"/>
</dbReference>
<evidence type="ECO:0000313" key="9">
    <source>
        <dbReference type="EMBL" id="KAH8695350.1"/>
    </source>
</evidence>
<evidence type="ECO:0000256" key="2">
    <source>
        <dbReference type="ARBA" id="ARBA00019062"/>
    </source>
</evidence>
<evidence type="ECO:0000259" key="7">
    <source>
        <dbReference type="Pfam" id="PF09468"/>
    </source>
</evidence>
<feature type="region of interest" description="Disordered" evidence="6">
    <location>
        <begin position="375"/>
        <end position="431"/>
    </location>
</feature>
<dbReference type="InterPro" id="IPR040456">
    <property type="entry name" value="RNase_H2_suB"/>
</dbReference>
<dbReference type="GO" id="GO:0005654">
    <property type="term" value="C:nucleoplasm"/>
    <property type="evidence" value="ECO:0007669"/>
    <property type="project" value="TreeGrafter"/>
</dbReference>
<comment type="caution">
    <text evidence="9">The sequence shown here is derived from an EMBL/GenBank/DDBJ whole genome shotgun (WGS) entry which is preliminary data.</text>
</comment>
<dbReference type="GO" id="GO:0032299">
    <property type="term" value="C:ribonuclease H2 complex"/>
    <property type="evidence" value="ECO:0007669"/>
    <property type="project" value="InterPro"/>
</dbReference>
<feature type="region of interest" description="Disordered" evidence="6">
    <location>
        <begin position="1"/>
        <end position="31"/>
    </location>
</feature>
<feature type="compositionally biased region" description="Low complexity" evidence="6">
    <location>
        <begin position="246"/>
        <end position="258"/>
    </location>
</feature>
<proteinExistence type="predicted"/>
<evidence type="ECO:0000256" key="1">
    <source>
        <dbReference type="ARBA" id="ARBA00004123"/>
    </source>
</evidence>
<dbReference type="AlphaFoldDB" id="A0AAD4PWQ4"/>
<dbReference type="GeneID" id="70246840"/>
<dbReference type="InterPro" id="IPR019024">
    <property type="entry name" value="RNase_H2_suB_wHTH"/>
</dbReference>
<dbReference type="Gene3D" id="1.10.20.120">
    <property type="match status" value="1"/>
</dbReference>
<feature type="compositionally biased region" description="Basic and acidic residues" evidence="6">
    <location>
        <begin position="395"/>
        <end position="415"/>
    </location>
</feature>
<organism evidence="9 10">
    <name type="scientific">Talaromyces proteolyticus</name>
    <dbReference type="NCBI Taxonomy" id="1131652"/>
    <lineage>
        <taxon>Eukaryota</taxon>
        <taxon>Fungi</taxon>
        <taxon>Dikarya</taxon>
        <taxon>Ascomycota</taxon>
        <taxon>Pezizomycotina</taxon>
        <taxon>Eurotiomycetes</taxon>
        <taxon>Eurotiomycetidae</taxon>
        <taxon>Eurotiales</taxon>
        <taxon>Trichocomaceae</taxon>
        <taxon>Talaromyces</taxon>
        <taxon>Talaromyces sect. Bacilispori</taxon>
    </lineage>
</organism>
<dbReference type="Pfam" id="PF17745">
    <property type="entry name" value="Ydr279_N"/>
    <property type="match status" value="1"/>
</dbReference>
<dbReference type="RefSeq" id="XP_046070492.1">
    <property type="nucleotide sequence ID" value="XM_046216553.1"/>
</dbReference>
<gene>
    <name evidence="9" type="ORF">BGW36DRAFT_382523</name>
</gene>
<evidence type="ECO:0000313" key="10">
    <source>
        <dbReference type="Proteomes" id="UP001201262"/>
    </source>
</evidence>
<feature type="compositionally biased region" description="Low complexity" evidence="6">
    <location>
        <begin position="266"/>
        <end position="291"/>
    </location>
</feature>
<keyword evidence="3" id="KW-0539">Nucleus</keyword>
<feature type="domain" description="Rnh202 triple barrel" evidence="8">
    <location>
        <begin position="40"/>
        <end position="124"/>
    </location>
</feature>
<dbReference type="EMBL" id="JAJTJA010000008">
    <property type="protein sequence ID" value="KAH8695350.1"/>
    <property type="molecule type" value="Genomic_DNA"/>
</dbReference>
<dbReference type="CDD" id="cd09270">
    <property type="entry name" value="RNase_H2-B"/>
    <property type="match status" value="1"/>
</dbReference>
<reference evidence="9" key="1">
    <citation type="submission" date="2021-12" db="EMBL/GenBank/DDBJ databases">
        <title>Convergent genome expansion in fungi linked to evolution of root-endophyte symbiosis.</title>
        <authorList>
            <consortium name="DOE Joint Genome Institute"/>
            <person name="Ke Y.-H."/>
            <person name="Bonito G."/>
            <person name="Liao H.-L."/>
            <person name="Looney B."/>
            <person name="Rojas-Flechas A."/>
            <person name="Nash J."/>
            <person name="Hameed K."/>
            <person name="Schadt C."/>
            <person name="Martin F."/>
            <person name="Crous P.W."/>
            <person name="Miettinen O."/>
            <person name="Magnuson J.K."/>
            <person name="Labbe J."/>
            <person name="Jacobson D."/>
            <person name="Doktycz M.J."/>
            <person name="Veneault-Fourrey C."/>
            <person name="Kuo A."/>
            <person name="Mondo S."/>
            <person name="Calhoun S."/>
            <person name="Riley R."/>
            <person name="Ohm R."/>
            <person name="LaButti K."/>
            <person name="Andreopoulos B."/>
            <person name="Pangilinan J."/>
            <person name="Nolan M."/>
            <person name="Tritt A."/>
            <person name="Clum A."/>
            <person name="Lipzen A."/>
            <person name="Daum C."/>
            <person name="Barry K."/>
            <person name="Grigoriev I.V."/>
            <person name="Vilgalys R."/>
        </authorList>
    </citation>
    <scope>NUCLEOTIDE SEQUENCE</scope>
    <source>
        <strain evidence="9">PMI_201</strain>
    </source>
</reference>
<dbReference type="InterPro" id="IPR041195">
    <property type="entry name" value="Rnh202_N"/>
</dbReference>
<comment type="function">
    <text evidence="4">Non catalytic subunit of RNase H2, an endonuclease that specifically degrades the RNA of RNA:DNA hybrids. Participates in DNA replication, possibly by mediating the removal of lagging-strand Okazaki fragment RNA primers during DNA replication. Mediates the excision of single ribonucleotides from DNA:RNA duplexes.</text>
</comment>
<evidence type="ECO:0000256" key="3">
    <source>
        <dbReference type="ARBA" id="ARBA00023242"/>
    </source>
</evidence>
<feature type="region of interest" description="Disordered" evidence="6">
    <location>
        <begin position="238"/>
        <end position="296"/>
    </location>
</feature>
<evidence type="ECO:0000256" key="6">
    <source>
        <dbReference type="SAM" id="MobiDB-lite"/>
    </source>
</evidence>
<name>A0AAD4PWQ4_9EURO</name>
<dbReference type="GO" id="GO:0006401">
    <property type="term" value="P:RNA catabolic process"/>
    <property type="evidence" value="ECO:0007669"/>
    <property type="project" value="TreeGrafter"/>
</dbReference>
<accession>A0AAD4PWQ4</accession>
<evidence type="ECO:0000256" key="5">
    <source>
        <dbReference type="ARBA" id="ARBA00033464"/>
    </source>
</evidence>
<dbReference type="Proteomes" id="UP001201262">
    <property type="component" value="Unassembled WGS sequence"/>
</dbReference>
<feature type="domain" description="Ribonuclease H2 subunit B wHTH" evidence="7">
    <location>
        <begin position="127"/>
        <end position="334"/>
    </location>
</feature>